<dbReference type="KEGG" id="msg:MSMEI_2109"/>
<dbReference type="EMBL" id="CP001663">
    <property type="protein sequence ID" value="AFP38579.1"/>
    <property type="molecule type" value="Genomic_DNA"/>
</dbReference>
<dbReference type="Proteomes" id="UP000006158">
    <property type="component" value="Chromosome"/>
</dbReference>
<proteinExistence type="predicted"/>
<dbReference type="Pfam" id="PF00296">
    <property type="entry name" value="Bac_luciferase"/>
    <property type="match status" value="1"/>
</dbReference>
<evidence type="ECO:0000313" key="2">
    <source>
        <dbReference type="EMBL" id="AFP38579.1"/>
    </source>
</evidence>
<dbReference type="SUPFAM" id="SSF51679">
    <property type="entry name" value="Bacterial luciferase-like"/>
    <property type="match status" value="1"/>
</dbReference>
<evidence type="ECO:0000313" key="3">
    <source>
        <dbReference type="Proteomes" id="UP000006158"/>
    </source>
</evidence>
<dbReference type="InterPro" id="IPR036661">
    <property type="entry name" value="Luciferase-like_sf"/>
</dbReference>
<dbReference type="AlphaFoldDB" id="I7G7E1"/>
<feature type="domain" description="Luciferase-like" evidence="1">
    <location>
        <begin position="18"/>
        <end position="235"/>
    </location>
</feature>
<dbReference type="InterPro" id="IPR011251">
    <property type="entry name" value="Luciferase-like_dom"/>
</dbReference>
<dbReference type="Gene3D" id="3.20.20.30">
    <property type="entry name" value="Luciferase-like domain"/>
    <property type="match status" value="1"/>
</dbReference>
<gene>
    <name evidence="2" type="ordered locus">MSMEI_2109</name>
</gene>
<protein>
    <submittedName>
        <fullName evidence="2">MmcJ</fullName>
    </submittedName>
</protein>
<sequence>MRMPVRLGIGIPTTIGPPRAPELSRWCREAEERGASSLSCVDRLNYPNLDSFLALAAAAAVTHTVRLLATVVVAPLRGNGELLRKQLANLHHFSGRRFDVGLGVGRRDDDYVASDVDFSTRGKRFDAQLDRLFGTGEDKSPELPCVMFGGQSPATLRRIARWGGGWVSAAGLGGLQSTIEFSQQVHEAWSSANRPGKPRLVALAYAAVGKQAATHARTHMQEYYGFLGTEGVDRLTRQVIKGHDQLTDARGRLADAGFDELIVLPTSDSLDQLALLDESTA</sequence>
<name>I7G7E1_MYCS2</name>
<dbReference type="PATRIC" id="fig|246196.56.peg.2164"/>
<dbReference type="InterPro" id="IPR051260">
    <property type="entry name" value="Diverse_substr_monoxygenases"/>
</dbReference>
<reference evidence="2 3" key="2">
    <citation type="journal article" date="2009" name="Genome Res.">
        <title>Ortho-proteogenomics: multiple proteomes investigation through orthology and a new MS-based protocol.</title>
        <authorList>
            <person name="Gallien S."/>
            <person name="Perrodou E."/>
            <person name="Carapito C."/>
            <person name="Deshayes C."/>
            <person name="Reyrat J.M."/>
            <person name="Van Dorsselaer A."/>
            <person name="Poch O."/>
            <person name="Schaeffer C."/>
            <person name="Lecompte O."/>
        </authorList>
    </citation>
    <scope>NUCLEOTIDE SEQUENCE [LARGE SCALE GENOMIC DNA]</scope>
    <source>
        <strain evidence="3">ATCC 700084 / mc(2)155</strain>
    </source>
</reference>
<accession>I7G7E1</accession>
<dbReference type="GO" id="GO:0016705">
    <property type="term" value="F:oxidoreductase activity, acting on paired donors, with incorporation or reduction of molecular oxygen"/>
    <property type="evidence" value="ECO:0007669"/>
    <property type="project" value="InterPro"/>
</dbReference>
<evidence type="ECO:0000259" key="1">
    <source>
        <dbReference type="Pfam" id="PF00296"/>
    </source>
</evidence>
<reference evidence="2 3" key="1">
    <citation type="journal article" date="2007" name="Genome Biol.">
        <title>Interrupted coding sequences in Mycobacterium smegmatis: authentic mutations or sequencing errors?</title>
        <authorList>
            <person name="Deshayes C."/>
            <person name="Perrodou E."/>
            <person name="Gallien S."/>
            <person name="Euphrasie D."/>
            <person name="Schaeffer C."/>
            <person name="Van-Dorsselaer A."/>
            <person name="Poch O."/>
            <person name="Lecompte O."/>
            <person name="Reyrat J.M."/>
        </authorList>
    </citation>
    <scope>NUCLEOTIDE SEQUENCE [LARGE SCALE GENOMIC DNA]</scope>
    <source>
        <strain evidence="3">ATCC 700084 / mc(2)155</strain>
    </source>
</reference>
<dbReference type="PANTHER" id="PTHR30011:SF32">
    <property type="entry name" value="CONSERVED PROTEIN"/>
    <property type="match status" value="1"/>
</dbReference>
<dbReference type="PANTHER" id="PTHR30011">
    <property type="entry name" value="ALKANESULFONATE MONOOXYGENASE-RELATED"/>
    <property type="match status" value="1"/>
</dbReference>
<organism evidence="2 3">
    <name type="scientific">Mycolicibacterium smegmatis (strain ATCC 700084 / mc(2)155)</name>
    <name type="common">Mycobacterium smegmatis</name>
    <dbReference type="NCBI Taxonomy" id="246196"/>
    <lineage>
        <taxon>Bacteria</taxon>
        <taxon>Bacillati</taxon>
        <taxon>Actinomycetota</taxon>
        <taxon>Actinomycetes</taxon>
        <taxon>Mycobacteriales</taxon>
        <taxon>Mycobacteriaceae</taxon>
        <taxon>Mycolicibacterium</taxon>
    </lineage>
</organism>